<dbReference type="PANTHER" id="PTHR34395">
    <property type="entry name" value="OS11G0427500 PROTEIN"/>
    <property type="match status" value="1"/>
</dbReference>
<feature type="compositionally biased region" description="Basic and acidic residues" evidence="1">
    <location>
        <begin position="28"/>
        <end position="47"/>
    </location>
</feature>
<reference evidence="2" key="1">
    <citation type="journal article" date="2012" name="Nat. Biotechnol.">
        <title>Reference genome sequence of the model plant Setaria.</title>
        <authorList>
            <person name="Bennetzen J.L."/>
            <person name="Schmutz J."/>
            <person name="Wang H."/>
            <person name="Percifield R."/>
            <person name="Hawkins J."/>
            <person name="Pontaroli A.C."/>
            <person name="Estep M."/>
            <person name="Feng L."/>
            <person name="Vaughn J.N."/>
            <person name="Grimwood J."/>
            <person name="Jenkins J."/>
            <person name="Barry K."/>
            <person name="Lindquist E."/>
            <person name="Hellsten U."/>
            <person name="Deshpande S."/>
            <person name="Wang X."/>
            <person name="Wu X."/>
            <person name="Mitros T."/>
            <person name="Triplett J."/>
            <person name="Yang X."/>
            <person name="Ye C.Y."/>
            <person name="Mauro-Herrera M."/>
            <person name="Wang L."/>
            <person name="Li P."/>
            <person name="Sharma M."/>
            <person name="Sharma R."/>
            <person name="Ronald P.C."/>
            <person name="Panaud O."/>
            <person name="Kellogg E.A."/>
            <person name="Brutnell T.P."/>
            <person name="Doust A.N."/>
            <person name="Tuskan G.A."/>
            <person name="Rokhsar D."/>
            <person name="Devos K.M."/>
        </authorList>
    </citation>
    <scope>NUCLEOTIDE SEQUENCE [LARGE SCALE GENOMIC DNA]</scope>
    <source>
        <strain evidence="2">Yugu1</strain>
    </source>
</reference>
<feature type="region of interest" description="Disordered" evidence="1">
    <location>
        <begin position="28"/>
        <end position="69"/>
    </location>
</feature>
<reference evidence="2" key="2">
    <citation type="submission" date="2015-07" db="EMBL/GenBank/DDBJ databases">
        <authorList>
            <person name="Noorani M."/>
        </authorList>
    </citation>
    <scope>NUCLEOTIDE SEQUENCE</scope>
    <source>
        <strain evidence="2">Yugu1</strain>
    </source>
</reference>
<dbReference type="AlphaFoldDB" id="A0A368STQ3"/>
<accession>A0A368STQ3</accession>
<sequence>MEVLNSDLQETMAGREDDDVMVLEDDQMRQRRDATVTKNTENDERVVHSSQRRAATVTRNTEEREPKRQKKISNLEGLMERYIGMRTKQGEDEAVQLAREKEESEGNAFSIKKCISVLNTLEVTKEEKAKSFKLFKDPDNRQILSACDDDPEVALLWLRSEIA</sequence>
<feature type="compositionally biased region" description="Polar residues" evidence="1">
    <location>
        <begin position="48"/>
        <end position="59"/>
    </location>
</feature>
<evidence type="ECO:0000313" key="2">
    <source>
        <dbReference type="EMBL" id="RCV45785.1"/>
    </source>
</evidence>
<name>A0A368STQ3_SETIT</name>
<dbReference type="OrthoDB" id="689209at2759"/>
<dbReference type="PANTHER" id="PTHR34395:SF15">
    <property type="entry name" value="OS09G0292400 PROTEIN"/>
    <property type="match status" value="1"/>
</dbReference>
<protein>
    <submittedName>
        <fullName evidence="2">Uncharacterized protein</fullName>
    </submittedName>
</protein>
<proteinExistence type="predicted"/>
<dbReference type="EMBL" id="CM003536">
    <property type="protein sequence ID" value="RCV45785.1"/>
    <property type="molecule type" value="Genomic_DNA"/>
</dbReference>
<evidence type="ECO:0000256" key="1">
    <source>
        <dbReference type="SAM" id="MobiDB-lite"/>
    </source>
</evidence>
<gene>
    <name evidence="2" type="ORF">SETIT_9G480800v2</name>
</gene>
<organism evidence="2">
    <name type="scientific">Setaria italica</name>
    <name type="common">Foxtail millet</name>
    <name type="synonym">Panicum italicum</name>
    <dbReference type="NCBI Taxonomy" id="4555"/>
    <lineage>
        <taxon>Eukaryota</taxon>
        <taxon>Viridiplantae</taxon>
        <taxon>Streptophyta</taxon>
        <taxon>Embryophyta</taxon>
        <taxon>Tracheophyta</taxon>
        <taxon>Spermatophyta</taxon>
        <taxon>Magnoliopsida</taxon>
        <taxon>Liliopsida</taxon>
        <taxon>Poales</taxon>
        <taxon>Poaceae</taxon>
        <taxon>PACMAD clade</taxon>
        <taxon>Panicoideae</taxon>
        <taxon>Panicodae</taxon>
        <taxon>Paniceae</taxon>
        <taxon>Cenchrinae</taxon>
        <taxon>Setaria</taxon>
    </lineage>
</organism>